<dbReference type="CDD" id="cd15848">
    <property type="entry name" value="SNARE_syntaxin1-like"/>
    <property type="match status" value="1"/>
</dbReference>
<proteinExistence type="predicted"/>
<dbReference type="EMBL" id="JABXBU010000002">
    <property type="protein sequence ID" value="KAF8794651.1"/>
    <property type="molecule type" value="Genomic_DNA"/>
</dbReference>
<dbReference type="GO" id="GO:0050772">
    <property type="term" value="P:positive regulation of axonogenesis"/>
    <property type="evidence" value="ECO:0007669"/>
    <property type="project" value="TreeGrafter"/>
</dbReference>
<dbReference type="GO" id="GO:0030334">
    <property type="term" value="P:regulation of cell migration"/>
    <property type="evidence" value="ECO:0007669"/>
    <property type="project" value="TreeGrafter"/>
</dbReference>
<evidence type="ECO:0000313" key="2">
    <source>
        <dbReference type="EMBL" id="KAF8794651.1"/>
    </source>
</evidence>
<dbReference type="SMART" id="SM00397">
    <property type="entry name" value="t_SNARE"/>
    <property type="match status" value="1"/>
</dbReference>
<dbReference type="PANTHER" id="PTHR22625">
    <property type="entry name" value="PLEXIN"/>
    <property type="match status" value="1"/>
</dbReference>
<dbReference type="PROSITE" id="PS50192">
    <property type="entry name" value="T_SNARE"/>
    <property type="match status" value="1"/>
</dbReference>
<dbReference type="InterPro" id="IPR031148">
    <property type="entry name" value="Plexin"/>
</dbReference>
<sequence length="501" mass="57375">MSLVTKQNDSFSSNCTGNNSLNSVSPIVGHYDVEQGLRYWHLVKYQDDQSNIKDYNHKSIPEIFLTRLLSTKGTVQKFVDDFLTTILTANERLPPAVKWLFDLLDEASAAHGILDPEVAHAWKSNSLPLRFWVNFIKNPDFVLDIQKTPVVDSCLSVIAQTLMDACSTSEHRLGKDSPSNKLLFAKDIPTYRKMVNRFYQDVASLPPVTDQEMCVAMQALSMSHNGEFDIISALRELYVYAAKYNDQVLEALDTDPYCQKMHLAEKLETVACTLEGEETRRFRGTVSIESYTTMEDQSRKLFTRIEANIEEMEASISQVKRKHNRILSSPFHDEEDFHELEKTFWRGLKIFTPPKTPRGSLLKGSFADFNRNLKGEIYSIYSAGQEVDEEQLEKMLDENRAVFTQDYIVEVERAREDLTDVKQRYGEVLKIENSLRELDDMLLSLSILINSQGEIIDSIEQHVLEASEDVRDGNKEMASAAKKKRKIRKVRVSLSNVLFQI</sequence>
<dbReference type="GO" id="GO:0017154">
    <property type="term" value="F:semaphorin receptor activity"/>
    <property type="evidence" value="ECO:0007669"/>
    <property type="project" value="InterPro"/>
</dbReference>
<keyword evidence="3" id="KW-1185">Reference proteome</keyword>
<dbReference type="Gene3D" id="1.10.506.10">
    <property type="entry name" value="GTPase Activation - p120gap, domain 1"/>
    <property type="match status" value="1"/>
</dbReference>
<dbReference type="SUPFAM" id="SSF47661">
    <property type="entry name" value="t-snare proteins"/>
    <property type="match status" value="1"/>
</dbReference>
<dbReference type="InterPro" id="IPR010989">
    <property type="entry name" value="SNARE"/>
</dbReference>
<dbReference type="Gene3D" id="1.20.5.110">
    <property type="match status" value="1"/>
</dbReference>
<protein>
    <submittedName>
        <fullName evidence="2">Plexin-B like protein</fullName>
    </submittedName>
</protein>
<dbReference type="GO" id="GO:0008360">
    <property type="term" value="P:regulation of cell shape"/>
    <property type="evidence" value="ECO:0007669"/>
    <property type="project" value="TreeGrafter"/>
</dbReference>
<gene>
    <name evidence="2" type="ORF">HNY73_002610</name>
</gene>
<evidence type="ECO:0000259" key="1">
    <source>
        <dbReference type="PROSITE" id="PS50192"/>
    </source>
</evidence>
<feature type="domain" description="T-SNARE coiled-coil homology" evidence="1">
    <location>
        <begin position="418"/>
        <end position="480"/>
    </location>
</feature>
<dbReference type="InterPro" id="IPR000727">
    <property type="entry name" value="T_SNARE_dom"/>
</dbReference>
<comment type="caution">
    <text evidence="2">The sequence shown here is derived from an EMBL/GenBank/DDBJ whole genome shotgun (WGS) entry which is preliminary data.</text>
</comment>
<dbReference type="Proteomes" id="UP000807504">
    <property type="component" value="Unassembled WGS sequence"/>
</dbReference>
<accession>A0A8T0FU78</accession>
<reference evidence="2" key="1">
    <citation type="journal article" date="2020" name="bioRxiv">
        <title>Chromosome-level reference genome of the European wasp spider Argiope bruennichi: a resource for studies on range expansion and evolutionary adaptation.</title>
        <authorList>
            <person name="Sheffer M.M."/>
            <person name="Hoppe A."/>
            <person name="Krehenwinkel H."/>
            <person name="Uhl G."/>
            <person name="Kuss A.W."/>
            <person name="Jensen L."/>
            <person name="Jensen C."/>
            <person name="Gillespie R.G."/>
            <person name="Hoff K.J."/>
            <person name="Prost S."/>
        </authorList>
    </citation>
    <scope>NUCLEOTIDE SEQUENCE</scope>
</reference>
<evidence type="ECO:0000313" key="3">
    <source>
        <dbReference type="Proteomes" id="UP000807504"/>
    </source>
</evidence>
<dbReference type="GO" id="GO:0005886">
    <property type="term" value="C:plasma membrane"/>
    <property type="evidence" value="ECO:0007669"/>
    <property type="project" value="TreeGrafter"/>
</dbReference>
<organism evidence="2 3">
    <name type="scientific">Argiope bruennichi</name>
    <name type="common">Wasp spider</name>
    <name type="synonym">Aranea bruennichi</name>
    <dbReference type="NCBI Taxonomy" id="94029"/>
    <lineage>
        <taxon>Eukaryota</taxon>
        <taxon>Metazoa</taxon>
        <taxon>Ecdysozoa</taxon>
        <taxon>Arthropoda</taxon>
        <taxon>Chelicerata</taxon>
        <taxon>Arachnida</taxon>
        <taxon>Araneae</taxon>
        <taxon>Araneomorphae</taxon>
        <taxon>Entelegynae</taxon>
        <taxon>Araneoidea</taxon>
        <taxon>Araneidae</taxon>
        <taxon>Argiope</taxon>
    </lineage>
</organism>
<reference evidence="2" key="2">
    <citation type="submission" date="2020-06" db="EMBL/GenBank/DDBJ databases">
        <authorList>
            <person name="Sheffer M."/>
        </authorList>
    </citation>
    <scope>NUCLEOTIDE SEQUENCE</scope>
</reference>
<name>A0A8T0FU78_ARGBR</name>
<dbReference type="GO" id="GO:0002116">
    <property type="term" value="C:semaphorin receptor complex"/>
    <property type="evidence" value="ECO:0007669"/>
    <property type="project" value="TreeGrafter"/>
</dbReference>
<dbReference type="AlphaFoldDB" id="A0A8T0FU78"/>
<dbReference type="GO" id="GO:0007162">
    <property type="term" value="P:negative regulation of cell adhesion"/>
    <property type="evidence" value="ECO:0007669"/>
    <property type="project" value="TreeGrafter"/>
</dbReference>
<dbReference type="SUPFAM" id="SSF48350">
    <property type="entry name" value="GTPase activation domain, GAP"/>
    <property type="match status" value="1"/>
</dbReference>
<dbReference type="GO" id="GO:0016192">
    <property type="term" value="P:vesicle-mediated transport"/>
    <property type="evidence" value="ECO:0007669"/>
    <property type="project" value="InterPro"/>
</dbReference>
<dbReference type="PANTHER" id="PTHR22625:SF44">
    <property type="entry name" value="PLEXIN-B"/>
    <property type="match status" value="1"/>
</dbReference>
<dbReference type="InterPro" id="IPR008936">
    <property type="entry name" value="Rho_GTPase_activation_prot"/>
</dbReference>
<dbReference type="InterPro" id="IPR013548">
    <property type="entry name" value="Plexin_cytoplasmic_RasGAP_dom"/>
</dbReference>
<dbReference type="Pfam" id="PF05739">
    <property type="entry name" value="SNARE"/>
    <property type="match status" value="1"/>
</dbReference>
<dbReference type="Pfam" id="PF08337">
    <property type="entry name" value="Plexin_cytopl"/>
    <property type="match status" value="1"/>
</dbReference>
<dbReference type="GO" id="GO:0008045">
    <property type="term" value="P:motor neuron axon guidance"/>
    <property type="evidence" value="ECO:0007669"/>
    <property type="project" value="TreeGrafter"/>
</dbReference>
<dbReference type="GO" id="GO:0097374">
    <property type="term" value="P:sensory neuron axon guidance"/>
    <property type="evidence" value="ECO:0007669"/>
    <property type="project" value="TreeGrafter"/>
</dbReference>